<dbReference type="InterPro" id="IPR052193">
    <property type="entry name" value="Peptidase_C59"/>
</dbReference>
<dbReference type="Proteomes" id="UP000095468">
    <property type="component" value="Unassembled WGS sequence"/>
</dbReference>
<dbReference type="Gene3D" id="3.60.60.10">
    <property type="entry name" value="Penicillin V Acylase, Chain A"/>
    <property type="match status" value="1"/>
</dbReference>
<gene>
    <name evidence="2" type="ORF">ERS852381_01372</name>
</gene>
<feature type="domain" description="Peptidase C45 hydrolase" evidence="1">
    <location>
        <begin position="111"/>
        <end position="347"/>
    </location>
</feature>
<proteinExistence type="predicted"/>
<accession>A0A174E4I2</accession>
<dbReference type="Pfam" id="PF03417">
    <property type="entry name" value="AAT"/>
    <property type="match status" value="1"/>
</dbReference>
<dbReference type="AlphaFoldDB" id="A0A174E4I2"/>
<protein>
    <submittedName>
        <fullName evidence="2">Penicillin V acylase and related amidases</fullName>
    </submittedName>
</protein>
<dbReference type="InterPro" id="IPR029055">
    <property type="entry name" value="Ntn_hydrolases_N"/>
</dbReference>
<dbReference type="SUPFAM" id="SSF56235">
    <property type="entry name" value="N-terminal nucleophile aminohydrolases (Ntn hydrolases)"/>
    <property type="match status" value="1"/>
</dbReference>
<dbReference type="PANTHER" id="PTHR35527">
    <property type="entry name" value="CHOLOYLGLYCINE HYDROLASE"/>
    <property type="match status" value="1"/>
</dbReference>
<evidence type="ECO:0000313" key="3">
    <source>
        <dbReference type="Proteomes" id="UP000095468"/>
    </source>
</evidence>
<dbReference type="RefSeq" id="WP_055286842.1">
    <property type="nucleotide sequence ID" value="NZ_CYYP01000011.1"/>
</dbReference>
<dbReference type="InterPro" id="IPR005079">
    <property type="entry name" value="Peptidase_C45_hydrolase"/>
</dbReference>
<evidence type="ECO:0000259" key="1">
    <source>
        <dbReference type="Pfam" id="PF03417"/>
    </source>
</evidence>
<dbReference type="PANTHER" id="PTHR35527:SF2">
    <property type="entry name" value="HYDROLASE"/>
    <property type="match status" value="1"/>
</dbReference>
<dbReference type="EMBL" id="CYYP01000011">
    <property type="protein sequence ID" value="CUO31339.1"/>
    <property type="molecule type" value="Genomic_DNA"/>
</dbReference>
<sequence length="361" mass="38682">MKPRNIAIACGVAGVAVGLAAATGIVYHKQIKSAASLKRLTGYADGYDLYAIDIAYDYDLDRIIAAGVRDDQTYIDVVVAQVLPGVPVHVQAPQFACSAFVAVDAEGRVRTGRNYDFKDDTSALLVHNHPRGGYASIGFAALNNLGANTPLDSVAGRAAALMGPFAQLDGVNECGVSIAVLTLDSKPCDQDTQRPVINTSLAIRLVLDRAATTQEAVDLLSAHDMHAMAGRDYHFFINDAAGDARVVEWDPRDPDRACKATPVRQVTNFYACYGDEVLPNQKNGELGHGKERAIAIADVLDAHVGAQDEAVAWKALRAAAQEPNPKDITSNTQWSVIFDNTEPAAAITLRRHWSDVDAFAL</sequence>
<reference evidence="2 3" key="1">
    <citation type="submission" date="2015-09" db="EMBL/GenBank/DDBJ databases">
        <authorList>
            <consortium name="Pathogen Informatics"/>
        </authorList>
    </citation>
    <scope>NUCLEOTIDE SEQUENCE [LARGE SCALE GENOMIC DNA]</scope>
    <source>
        <strain evidence="2 3">2789STDY5608823</strain>
    </source>
</reference>
<organism evidence="2 3">
    <name type="scientific">Collinsella aerofaciens</name>
    <dbReference type="NCBI Taxonomy" id="74426"/>
    <lineage>
        <taxon>Bacteria</taxon>
        <taxon>Bacillati</taxon>
        <taxon>Actinomycetota</taxon>
        <taxon>Coriobacteriia</taxon>
        <taxon>Coriobacteriales</taxon>
        <taxon>Coriobacteriaceae</taxon>
        <taxon>Collinsella</taxon>
    </lineage>
</organism>
<evidence type="ECO:0000313" key="2">
    <source>
        <dbReference type="EMBL" id="CUO31339.1"/>
    </source>
</evidence>
<name>A0A174E4I2_9ACTN</name>